<dbReference type="EMBL" id="JAGYPF010000002">
    <property type="protein sequence ID" value="MBS4213081.1"/>
    <property type="molecule type" value="Genomic_DNA"/>
</dbReference>
<dbReference type="Gene3D" id="1.20.5.340">
    <property type="match status" value="1"/>
</dbReference>
<dbReference type="AlphaFoldDB" id="A0A942U1Y0"/>
<dbReference type="Proteomes" id="UP000679749">
    <property type="component" value="Unassembled WGS sequence"/>
</dbReference>
<organism evidence="2 3">
    <name type="scientific">Neobacillus rhizophilus</name>
    <dbReference type="NCBI Taxonomy" id="2833579"/>
    <lineage>
        <taxon>Bacteria</taxon>
        <taxon>Bacillati</taxon>
        <taxon>Bacillota</taxon>
        <taxon>Bacilli</taxon>
        <taxon>Bacillales</taxon>
        <taxon>Bacillaceae</taxon>
        <taxon>Neobacillus</taxon>
    </lineage>
</organism>
<proteinExistence type="predicted"/>
<protein>
    <recommendedName>
        <fullName evidence="4">DUF1640 domain-containing protein</fullName>
    </recommendedName>
</protein>
<name>A0A942U1Y0_9BACI</name>
<evidence type="ECO:0000256" key="1">
    <source>
        <dbReference type="SAM" id="Coils"/>
    </source>
</evidence>
<reference evidence="2" key="1">
    <citation type="submission" date="2021-05" db="EMBL/GenBank/DDBJ databases">
        <title>Novel Bacillus species.</title>
        <authorList>
            <person name="Liu G."/>
        </authorList>
    </citation>
    <scope>NUCLEOTIDE SEQUENCE</scope>
    <source>
        <strain evidence="2">FJAT-49825</strain>
    </source>
</reference>
<sequence length="103" mass="11845">MDGKRFDRLEEMLSNLIGMVGGIKTELSELRGEQQGIKAELSELRSEQLGIKAELSEMRAENQKQFAEIHAKLTDMQADQDHIWEKAARNERELAKLKIHLQL</sequence>
<keyword evidence="1" id="KW-0175">Coiled coil</keyword>
<gene>
    <name evidence="2" type="ORF">KHA99_11540</name>
</gene>
<feature type="coiled-coil region" evidence="1">
    <location>
        <begin position="27"/>
        <end position="61"/>
    </location>
</feature>
<evidence type="ECO:0000313" key="2">
    <source>
        <dbReference type="EMBL" id="MBS4213081.1"/>
    </source>
</evidence>
<comment type="caution">
    <text evidence="2">The sequence shown here is derived from an EMBL/GenBank/DDBJ whole genome shotgun (WGS) entry which is preliminary data.</text>
</comment>
<evidence type="ECO:0000313" key="3">
    <source>
        <dbReference type="Proteomes" id="UP000679749"/>
    </source>
</evidence>
<keyword evidence="3" id="KW-1185">Reference proteome</keyword>
<accession>A0A942U1Y0</accession>
<evidence type="ECO:0008006" key="4">
    <source>
        <dbReference type="Google" id="ProtNLM"/>
    </source>
</evidence>
<dbReference type="RefSeq" id="WP_213117590.1">
    <property type="nucleotide sequence ID" value="NZ_JAGYPF010000002.1"/>
</dbReference>